<dbReference type="AlphaFoldDB" id="A0A1J1J7T3"/>
<dbReference type="Proteomes" id="UP000183832">
    <property type="component" value="Unassembled WGS sequence"/>
</dbReference>
<dbReference type="EMBL" id="CVRI01000068">
    <property type="protein sequence ID" value="CRL06961.1"/>
    <property type="molecule type" value="Genomic_DNA"/>
</dbReference>
<name>A0A1J1J7T3_9DIPT</name>
<organism evidence="1 2">
    <name type="scientific">Clunio marinus</name>
    <dbReference type="NCBI Taxonomy" id="568069"/>
    <lineage>
        <taxon>Eukaryota</taxon>
        <taxon>Metazoa</taxon>
        <taxon>Ecdysozoa</taxon>
        <taxon>Arthropoda</taxon>
        <taxon>Hexapoda</taxon>
        <taxon>Insecta</taxon>
        <taxon>Pterygota</taxon>
        <taxon>Neoptera</taxon>
        <taxon>Endopterygota</taxon>
        <taxon>Diptera</taxon>
        <taxon>Nematocera</taxon>
        <taxon>Chironomoidea</taxon>
        <taxon>Chironomidae</taxon>
        <taxon>Clunio</taxon>
    </lineage>
</organism>
<proteinExistence type="predicted"/>
<keyword evidence="2" id="KW-1185">Reference proteome</keyword>
<dbReference type="OrthoDB" id="10496069at2759"/>
<sequence>MTKPSVTRIKPRLMRSMRQHMPRILGQKGFGADIASTFAPMRLCECMLRPLRPVFLLLATE</sequence>
<evidence type="ECO:0000313" key="2">
    <source>
        <dbReference type="Proteomes" id="UP000183832"/>
    </source>
</evidence>
<accession>A0A1J1J7T3</accession>
<gene>
    <name evidence="1" type="ORF">CLUMA_CG019957</name>
</gene>
<evidence type="ECO:0000313" key="1">
    <source>
        <dbReference type="EMBL" id="CRL06961.1"/>
    </source>
</evidence>
<reference evidence="1 2" key="1">
    <citation type="submission" date="2015-04" db="EMBL/GenBank/DDBJ databases">
        <authorList>
            <person name="Syromyatnikov M.Y."/>
            <person name="Popov V.N."/>
        </authorList>
    </citation>
    <scope>NUCLEOTIDE SEQUENCE [LARGE SCALE GENOMIC DNA]</scope>
</reference>
<protein>
    <submittedName>
        <fullName evidence="1">CLUMA_CG019957, isoform A</fullName>
    </submittedName>
</protein>